<evidence type="ECO:0000256" key="3">
    <source>
        <dbReference type="ARBA" id="ARBA00022730"/>
    </source>
</evidence>
<evidence type="ECO:0000256" key="1">
    <source>
        <dbReference type="ARBA" id="ARBA00003134"/>
    </source>
</evidence>
<evidence type="ECO:0000313" key="10">
    <source>
        <dbReference type="Proteomes" id="UP000824267"/>
    </source>
</evidence>
<dbReference type="GO" id="GO:0003735">
    <property type="term" value="F:structural constituent of ribosome"/>
    <property type="evidence" value="ECO:0007669"/>
    <property type="project" value="InterPro"/>
</dbReference>
<keyword evidence="5 8" id="KW-0689">Ribosomal protein</keyword>
<dbReference type="NCBIfam" id="TIGR00029">
    <property type="entry name" value="S20"/>
    <property type="match status" value="1"/>
</dbReference>
<evidence type="ECO:0000256" key="7">
    <source>
        <dbReference type="ARBA" id="ARBA00035136"/>
    </source>
</evidence>
<dbReference type="GO" id="GO:0015935">
    <property type="term" value="C:small ribosomal subunit"/>
    <property type="evidence" value="ECO:0007669"/>
    <property type="project" value="TreeGrafter"/>
</dbReference>
<evidence type="ECO:0000256" key="8">
    <source>
        <dbReference type="HAMAP-Rule" id="MF_00500"/>
    </source>
</evidence>
<dbReference type="Proteomes" id="UP000824267">
    <property type="component" value="Unassembled WGS sequence"/>
</dbReference>
<keyword evidence="3 8" id="KW-0699">rRNA-binding</keyword>
<comment type="similarity">
    <text evidence="2 8">Belongs to the bacterial ribosomal protein bS20 family.</text>
</comment>
<dbReference type="HAMAP" id="MF_00500">
    <property type="entry name" value="Ribosomal_bS20"/>
    <property type="match status" value="1"/>
</dbReference>
<organism evidence="9 10">
    <name type="scientific">Candidatus Onthomorpha intestinigallinarum</name>
    <dbReference type="NCBI Taxonomy" id="2840880"/>
    <lineage>
        <taxon>Bacteria</taxon>
        <taxon>Pseudomonadati</taxon>
        <taxon>Bacteroidota</taxon>
        <taxon>Bacteroidia</taxon>
        <taxon>Bacteroidales</taxon>
        <taxon>Candidatus Onthomorpha</taxon>
    </lineage>
</organism>
<evidence type="ECO:0000256" key="4">
    <source>
        <dbReference type="ARBA" id="ARBA00022884"/>
    </source>
</evidence>
<dbReference type="InterPro" id="IPR002583">
    <property type="entry name" value="Ribosomal_bS20"/>
</dbReference>
<dbReference type="SUPFAM" id="SSF46992">
    <property type="entry name" value="Ribosomal protein S20"/>
    <property type="match status" value="1"/>
</dbReference>
<keyword evidence="6 8" id="KW-0687">Ribonucleoprotein</keyword>
<keyword evidence="4 8" id="KW-0694">RNA-binding</keyword>
<dbReference type="InterPro" id="IPR036510">
    <property type="entry name" value="Ribosomal_bS20_sf"/>
</dbReference>
<gene>
    <name evidence="8 9" type="primary">rpsT</name>
    <name evidence="9" type="ORF">IAC47_05005</name>
</gene>
<sequence length="84" mass="9750">MANHKSAKKRIRSNERKRIANRYYAKTMRNALKDFRLTENKEEAAAKLPKLVSQIDKLAKRSVIHKNKAANLKSKCMKRLVKLG</sequence>
<reference evidence="9" key="1">
    <citation type="journal article" date="2021" name="PeerJ">
        <title>Extensive microbial diversity within the chicken gut microbiome revealed by metagenomics and culture.</title>
        <authorList>
            <person name="Gilroy R."/>
            <person name="Ravi A."/>
            <person name="Getino M."/>
            <person name="Pursley I."/>
            <person name="Horton D.L."/>
            <person name="Alikhan N.F."/>
            <person name="Baker D."/>
            <person name="Gharbi K."/>
            <person name="Hall N."/>
            <person name="Watson M."/>
            <person name="Adriaenssens E.M."/>
            <person name="Foster-Nyarko E."/>
            <person name="Jarju S."/>
            <person name="Secka A."/>
            <person name="Antonio M."/>
            <person name="Oren A."/>
            <person name="Chaudhuri R.R."/>
            <person name="La Ragione R."/>
            <person name="Hildebrand F."/>
            <person name="Pallen M.J."/>
        </authorList>
    </citation>
    <scope>NUCLEOTIDE SEQUENCE</scope>
    <source>
        <strain evidence="9">Gambia16-930</strain>
    </source>
</reference>
<dbReference type="PANTHER" id="PTHR33398">
    <property type="entry name" value="30S RIBOSOMAL PROTEIN S20"/>
    <property type="match status" value="1"/>
</dbReference>
<protein>
    <recommendedName>
        <fullName evidence="7 8">Small ribosomal subunit protein bS20</fullName>
    </recommendedName>
</protein>
<evidence type="ECO:0000256" key="6">
    <source>
        <dbReference type="ARBA" id="ARBA00023274"/>
    </source>
</evidence>
<evidence type="ECO:0000256" key="5">
    <source>
        <dbReference type="ARBA" id="ARBA00022980"/>
    </source>
</evidence>
<dbReference type="GO" id="GO:0005829">
    <property type="term" value="C:cytosol"/>
    <property type="evidence" value="ECO:0007669"/>
    <property type="project" value="TreeGrafter"/>
</dbReference>
<evidence type="ECO:0000313" key="9">
    <source>
        <dbReference type="EMBL" id="HIW87616.1"/>
    </source>
</evidence>
<dbReference type="Gene3D" id="1.20.58.110">
    <property type="entry name" value="Ribosomal protein S20"/>
    <property type="match status" value="1"/>
</dbReference>
<reference evidence="9" key="2">
    <citation type="submission" date="2021-04" db="EMBL/GenBank/DDBJ databases">
        <authorList>
            <person name="Gilroy R."/>
        </authorList>
    </citation>
    <scope>NUCLEOTIDE SEQUENCE</scope>
    <source>
        <strain evidence="9">Gambia16-930</strain>
    </source>
</reference>
<dbReference type="Pfam" id="PF01649">
    <property type="entry name" value="Ribosomal_S20p"/>
    <property type="match status" value="1"/>
</dbReference>
<comment type="function">
    <text evidence="1 8">Binds directly to 16S ribosomal RNA.</text>
</comment>
<accession>A0A9D1UI95</accession>
<comment type="caution">
    <text evidence="9">The sequence shown here is derived from an EMBL/GenBank/DDBJ whole genome shotgun (WGS) entry which is preliminary data.</text>
</comment>
<proteinExistence type="inferred from homology"/>
<dbReference type="GO" id="GO:0070181">
    <property type="term" value="F:small ribosomal subunit rRNA binding"/>
    <property type="evidence" value="ECO:0007669"/>
    <property type="project" value="TreeGrafter"/>
</dbReference>
<dbReference type="EMBL" id="DXGG01000159">
    <property type="protein sequence ID" value="HIW87616.1"/>
    <property type="molecule type" value="Genomic_DNA"/>
</dbReference>
<dbReference type="AlphaFoldDB" id="A0A9D1UI95"/>
<evidence type="ECO:0000256" key="2">
    <source>
        <dbReference type="ARBA" id="ARBA00007634"/>
    </source>
</evidence>
<dbReference type="PANTHER" id="PTHR33398:SF1">
    <property type="entry name" value="SMALL RIBOSOMAL SUBUNIT PROTEIN BS20C"/>
    <property type="match status" value="1"/>
</dbReference>
<name>A0A9D1UI95_9BACT</name>
<dbReference type="GO" id="GO:0006412">
    <property type="term" value="P:translation"/>
    <property type="evidence" value="ECO:0007669"/>
    <property type="project" value="UniProtKB-UniRule"/>
</dbReference>